<dbReference type="InterPro" id="IPR011662">
    <property type="entry name" value="Secretin/TonB_short_N"/>
</dbReference>
<evidence type="ECO:0000256" key="6">
    <source>
        <dbReference type="ARBA" id="ARBA00022596"/>
    </source>
</evidence>
<keyword evidence="6" id="KW-0533">Nickel</keyword>
<dbReference type="EMBL" id="BSFN01000001">
    <property type="protein sequence ID" value="GLK87523.1"/>
    <property type="molecule type" value="Genomic_DNA"/>
</dbReference>
<comment type="function">
    <text evidence="17">Transports the metallophore pseudopaline, which is involved in the acquisition of nickel and zinc, and thus enables bacterial growth inside the host, where metal access is limited. Is probably involved in the import of pseudopaline-metal complexes.</text>
</comment>
<keyword evidence="7 19" id="KW-0812">Transmembrane</keyword>
<evidence type="ECO:0000256" key="2">
    <source>
        <dbReference type="ARBA" id="ARBA00009810"/>
    </source>
</evidence>
<reference evidence="22" key="1">
    <citation type="journal article" date="2014" name="Int. J. Syst. Evol. Microbiol.">
        <title>Complete genome sequence of Corynebacterium casei LMG S-19264T (=DSM 44701T), isolated from a smear-ripened cheese.</title>
        <authorList>
            <consortium name="US DOE Joint Genome Institute (JGI-PGF)"/>
            <person name="Walter F."/>
            <person name="Albersmeier A."/>
            <person name="Kalinowski J."/>
            <person name="Ruckert C."/>
        </authorList>
    </citation>
    <scope>NUCLEOTIDE SEQUENCE</scope>
    <source>
        <strain evidence="22">VKM B-2935</strain>
    </source>
</reference>
<dbReference type="InterPro" id="IPR039426">
    <property type="entry name" value="TonB-dep_rcpt-like"/>
</dbReference>
<evidence type="ECO:0000256" key="5">
    <source>
        <dbReference type="ARBA" id="ARBA00022496"/>
    </source>
</evidence>
<dbReference type="CDD" id="cd01347">
    <property type="entry name" value="ligand_gated_channel"/>
    <property type="match status" value="1"/>
</dbReference>
<gene>
    <name evidence="22" type="ORF">GCM10017655_05850</name>
</gene>
<comment type="subcellular location">
    <subcellularLocation>
        <location evidence="1 19">Cell outer membrane</location>
        <topology evidence="1 19">Multi-pass membrane protein</topology>
    </subcellularLocation>
</comment>
<protein>
    <recommendedName>
        <fullName evidence="18">Metal-pseudopaline receptor CntO</fullName>
    </recommendedName>
</protein>
<sequence length="759" mass="83568">MPQALSAFSRVTGLSLVYSDDAPYGLQTPAVRGHMSAEQALSQLLQGSGFTFRRADERTLTLQRLRSDSGMNLDAANIDGQSQPAQSYQPPPTSKIMRTEAPLLEIPQAIAVVPRQVLQDQQPRNLDDALVNVSGITQANTLGSTMDAVMKRGFGDNRDGSILRDGMRTVQGRNFTANVERVEVLKGPASMLYGILDPGGVINLVSKKPQLAPYNAITARASTYTEGKNGSGGQLDSTGAIGDSNFAYRLVADYDDADYWRNFGNSREKTIAPSLAWFGDDTTVNVSWEHRDYVTPFDRGTILAANSTKPLSVPREQRLDEPYNKTEGRSDLAIFDVEHRLNDEWKAHFAYSYYRDRYDDYQARVTRYVTDSSTLLVRRLDGTRGAVSTEHFGTMDLSGDVQLGGLRHELLTGVDHEYRKIFRADLLRETTSVRFDTQNPVYDQVPVPTTISATDSDQTDKVYSQSAFVQDSIHLNDQWIVVGGARYQLYDQLAGKGRPFQKNTDINGQKWLPRAGLVYQWSDEFSLYGGYSESFKPNSTIAALAGTATINGLDPEEGKSWEIGAKLDMPGRITGTLALFNIDKENVMVTQTYELPSGDTDTIARAAGAVTSRGVELDITGQLTDQVSLIGSYAYLDAWVTKDPTLKGNGLANVARNSASLFGVYDFGQMLGGDRLRVGTGARYVGERAGDAENTFTLPQYTTADAFATYDTQLGGKNVKLQFNVKNIFDKTYYSSSTNAFLISIGDPRMFEVSSTVEF</sequence>
<evidence type="ECO:0000256" key="13">
    <source>
        <dbReference type="ARBA" id="ARBA00023112"/>
    </source>
</evidence>
<evidence type="ECO:0000313" key="22">
    <source>
        <dbReference type="EMBL" id="GLK87523.1"/>
    </source>
</evidence>
<keyword evidence="9" id="KW-0864">Zinc transport</keyword>
<dbReference type="GO" id="GO:0015675">
    <property type="term" value="P:nickel cation transport"/>
    <property type="evidence" value="ECO:0007669"/>
    <property type="project" value="UniProtKB-KW"/>
</dbReference>
<evidence type="ECO:0000256" key="11">
    <source>
        <dbReference type="ARBA" id="ARBA00023065"/>
    </source>
</evidence>
<keyword evidence="10" id="KW-0408">Iron</keyword>
<evidence type="ECO:0000256" key="8">
    <source>
        <dbReference type="ARBA" id="ARBA00022729"/>
    </source>
</evidence>
<reference evidence="22" key="2">
    <citation type="submission" date="2023-01" db="EMBL/GenBank/DDBJ databases">
        <authorList>
            <person name="Sun Q."/>
            <person name="Evtushenko L."/>
        </authorList>
    </citation>
    <scope>NUCLEOTIDE SEQUENCE</scope>
    <source>
        <strain evidence="22">VKM B-2935</strain>
    </source>
</reference>
<dbReference type="SUPFAM" id="SSF56935">
    <property type="entry name" value="Porins"/>
    <property type="match status" value="1"/>
</dbReference>
<evidence type="ECO:0000256" key="10">
    <source>
        <dbReference type="ARBA" id="ARBA00023004"/>
    </source>
</evidence>
<dbReference type="InterPro" id="IPR000531">
    <property type="entry name" value="Beta-barrel_TonB"/>
</dbReference>
<keyword evidence="4 19" id="KW-1134">Transmembrane beta strand</keyword>
<evidence type="ECO:0000256" key="4">
    <source>
        <dbReference type="ARBA" id="ARBA00022452"/>
    </source>
</evidence>
<evidence type="ECO:0000256" key="17">
    <source>
        <dbReference type="ARBA" id="ARBA00056786"/>
    </source>
</evidence>
<dbReference type="Proteomes" id="UP001143328">
    <property type="component" value="Unassembled WGS sequence"/>
</dbReference>
<dbReference type="GO" id="GO:0015344">
    <property type="term" value="F:siderophore uptake transmembrane transporter activity"/>
    <property type="evidence" value="ECO:0007669"/>
    <property type="project" value="TreeGrafter"/>
</dbReference>
<dbReference type="InterPro" id="IPR012910">
    <property type="entry name" value="Plug_dom"/>
</dbReference>
<dbReference type="InterPro" id="IPR037066">
    <property type="entry name" value="Plug_dom_sf"/>
</dbReference>
<dbReference type="SMART" id="SM00965">
    <property type="entry name" value="STN"/>
    <property type="match status" value="1"/>
</dbReference>
<keyword evidence="3 19" id="KW-0813">Transport</keyword>
<dbReference type="PANTHER" id="PTHR32552:SF85">
    <property type="entry name" value="BLL7968 PROTEIN"/>
    <property type="match status" value="1"/>
</dbReference>
<keyword evidence="11" id="KW-0406">Ion transport</keyword>
<keyword evidence="5" id="KW-0410">Iron transport</keyword>
<evidence type="ECO:0000256" key="14">
    <source>
        <dbReference type="ARBA" id="ARBA00023136"/>
    </source>
</evidence>
<keyword evidence="9" id="KW-0862">Zinc</keyword>
<evidence type="ECO:0000256" key="9">
    <source>
        <dbReference type="ARBA" id="ARBA00022906"/>
    </source>
</evidence>
<dbReference type="PANTHER" id="PTHR32552">
    <property type="entry name" value="FERRICHROME IRON RECEPTOR-RELATED"/>
    <property type="match status" value="1"/>
</dbReference>
<dbReference type="GO" id="GO:0009279">
    <property type="term" value="C:cell outer membrane"/>
    <property type="evidence" value="ECO:0007669"/>
    <property type="project" value="UniProtKB-SubCell"/>
</dbReference>
<dbReference type="InterPro" id="IPR036942">
    <property type="entry name" value="Beta-barrel_TonB_sf"/>
</dbReference>
<keyword evidence="8" id="KW-0732">Signal</keyword>
<proteinExistence type="inferred from homology"/>
<dbReference type="Gene3D" id="2.170.130.10">
    <property type="entry name" value="TonB-dependent receptor, plug domain"/>
    <property type="match status" value="1"/>
</dbReference>
<dbReference type="Pfam" id="PF07660">
    <property type="entry name" value="STN"/>
    <property type="match status" value="1"/>
</dbReference>
<dbReference type="GO" id="GO:0038023">
    <property type="term" value="F:signaling receptor activity"/>
    <property type="evidence" value="ECO:0007669"/>
    <property type="project" value="InterPro"/>
</dbReference>
<keyword evidence="13" id="KW-0921">Nickel transport</keyword>
<dbReference type="GO" id="GO:0006829">
    <property type="term" value="P:zinc ion transport"/>
    <property type="evidence" value="ECO:0007669"/>
    <property type="project" value="UniProtKB-KW"/>
</dbReference>
<dbReference type="PROSITE" id="PS52016">
    <property type="entry name" value="TONB_DEPENDENT_REC_3"/>
    <property type="match status" value="1"/>
</dbReference>
<dbReference type="Pfam" id="PF00593">
    <property type="entry name" value="TonB_dep_Rec_b-barrel"/>
    <property type="match status" value="1"/>
</dbReference>
<feature type="domain" description="Secretin/TonB short N-terminal" evidence="21">
    <location>
        <begin position="14"/>
        <end position="65"/>
    </location>
</feature>
<evidence type="ECO:0000256" key="1">
    <source>
        <dbReference type="ARBA" id="ARBA00004571"/>
    </source>
</evidence>
<dbReference type="FunFam" id="2.40.170.20:FF:000005">
    <property type="entry name" value="TonB-dependent siderophore receptor"/>
    <property type="match status" value="1"/>
</dbReference>
<accession>A0A9W6NE13</accession>
<dbReference type="Gene3D" id="3.55.50.30">
    <property type="match status" value="1"/>
</dbReference>
<comment type="similarity">
    <text evidence="2 19 20">Belongs to the TonB-dependent receptor family.</text>
</comment>
<keyword evidence="16 19" id="KW-0998">Cell outer membrane</keyword>
<dbReference type="Gene3D" id="2.40.170.20">
    <property type="entry name" value="TonB-dependent receptor, beta-barrel domain"/>
    <property type="match status" value="1"/>
</dbReference>
<organism evidence="22 23">
    <name type="scientific">Pseudomonas turukhanskensis</name>
    <dbReference type="NCBI Taxonomy" id="1806536"/>
    <lineage>
        <taxon>Bacteria</taxon>
        <taxon>Pseudomonadati</taxon>
        <taxon>Pseudomonadota</taxon>
        <taxon>Gammaproteobacteria</taxon>
        <taxon>Pseudomonadales</taxon>
        <taxon>Pseudomonadaceae</taxon>
        <taxon>Pseudomonas</taxon>
    </lineage>
</organism>
<evidence type="ECO:0000313" key="23">
    <source>
        <dbReference type="Proteomes" id="UP001143328"/>
    </source>
</evidence>
<dbReference type="Pfam" id="PF07715">
    <property type="entry name" value="Plug"/>
    <property type="match status" value="1"/>
</dbReference>
<evidence type="ECO:0000256" key="7">
    <source>
        <dbReference type="ARBA" id="ARBA00022692"/>
    </source>
</evidence>
<keyword evidence="23" id="KW-1185">Reference proteome</keyword>
<dbReference type="NCBIfam" id="TIGR01783">
    <property type="entry name" value="TonB-siderophor"/>
    <property type="match status" value="1"/>
</dbReference>
<dbReference type="AlphaFoldDB" id="A0A9W6NE13"/>
<evidence type="ECO:0000256" key="3">
    <source>
        <dbReference type="ARBA" id="ARBA00022448"/>
    </source>
</evidence>
<comment type="caution">
    <text evidence="22">The sequence shown here is derived from an EMBL/GenBank/DDBJ whole genome shotgun (WGS) entry which is preliminary data.</text>
</comment>
<keyword evidence="14 19" id="KW-0472">Membrane</keyword>
<dbReference type="FunFam" id="2.170.130.10:FF:000001">
    <property type="entry name" value="Catecholate siderophore TonB-dependent receptor"/>
    <property type="match status" value="1"/>
</dbReference>
<dbReference type="GO" id="GO:0015891">
    <property type="term" value="P:siderophore transport"/>
    <property type="evidence" value="ECO:0007669"/>
    <property type="project" value="InterPro"/>
</dbReference>
<evidence type="ECO:0000256" key="18">
    <source>
        <dbReference type="ARBA" id="ARBA00072467"/>
    </source>
</evidence>
<evidence type="ECO:0000256" key="12">
    <source>
        <dbReference type="ARBA" id="ARBA00023077"/>
    </source>
</evidence>
<evidence type="ECO:0000256" key="15">
    <source>
        <dbReference type="ARBA" id="ARBA00023170"/>
    </source>
</evidence>
<evidence type="ECO:0000256" key="20">
    <source>
        <dbReference type="RuleBase" id="RU003357"/>
    </source>
</evidence>
<dbReference type="InterPro" id="IPR010105">
    <property type="entry name" value="TonB_sidphr_rcpt"/>
</dbReference>
<evidence type="ECO:0000256" key="19">
    <source>
        <dbReference type="PROSITE-ProRule" id="PRU01360"/>
    </source>
</evidence>
<name>A0A9W6NE13_9PSED</name>
<evidence type="ECO:0000259" key="21">
    <source>
        <dbReference type="SMART" id="SM00965"/>
    </source>
</evidence>
<keyword evidence="12 20" id="KW-0798">TonB box</keyword>
<evidence type="ECO:0000256" key="16">
    <source>
        <dbReference type="ARBA" id="ARBA00023237"/>
    </source>
</evidence>
<keyword evidence="15 22" id="KW-0675">Receptor</keyword>